<feature type="domain" description="EF-hand" evidence="2">
    <location>
        <begin position="90"/>
        <end position="125"/>
    </location>
</feature>
<gene>
    <name evidence="3" type="ORF">CLEI1391_LOCUS14558</name>
</gene>
<dbReference type="SUPFAM" id="SSF47473">
    <property type="entry name" value="EF-hand"/>
    <property type="match status" value="1"/>
</dbReference>
<organism evidence="3">
    <name type="scientific">Chlamydomonas leiostraca</name>
    <dbReference type="NCBI Taxonomy" id="1034604"/>
    <lineage>
        <taxon>Eukaryota</taxon>
        <taxon>Viridiplantae</taxon>
        <taxon>Chlorophyta</taxon>
        <taxon>core chlorophytes</taxon>
        <taxon>Chlorophyceae</taxon>
        <taxon>CS clade</taxon>
        <taxon>Chlamydomonadales</taxon>
        <taxon>Chlamydomonadaceae</taxon>
        <taxon>Chlamydomonas</taxon>
    </lineage>
</organism>
<sequence>MGNDLIIKTVESQGEMTRALVRLESQTMQATIVASQYEIMGTVYSMRGGSKKAAQGCRDVAMEVKNNIGKIQDVINRNFDAPPGSSPDQQAAASARALLQGLDTDGDGFVSVAEMWLVMETSMRVSPLGSTMFDSIFLLTGASQGHRRSLRAATIDPLIDVSKFEQLINEVGGITSLLSRRVNEVSSAAKDAVDGLSKGVITRDLVESLKLPKTWDTNKDGQLSLADAIGAIKELGLLDDTATSIVDQFLQLPGLLDGVSFNDLSELIADIVPEVNGIGSFIATSIAQPAYELAEDSIGLLLQEMPVLGSVLGCLGGECLEGLSELFPDGLLDGVLDGLGELAESLNLDDLLGEGLDALTDLASDAFNEIDDFIGGNWGSAFGMVENIVEGDVLGAIADGIGLFGSMLMSWAWLGHRRHLLAHNNNHHSVEVQGVLDHLTTTKLFLSLEQLDYHHAVGAHRMLQQTNHTASSTAANLVAKLEGAAKDLKSAVQLHQDVTILTAVAARSSQNQPLSEHMLTLSSHKWAASAMGRIVSVGDSLDKYLDKAAGPDGLLMQAVGSASEQVVRESITQTREFMVAAHAMAATAQQAQALNSSASVTEAAANKVAVVDYGGTCDVVDLATIFKTGTLDVARMKSFLNQVYLPYLEQQKASTVLLFLQTLHRFAVQYRFDTFRDIMPTLVRPNMVLGSVELKTMRQQWEADYMDWQSVQLGNEQSATMALEFTRAKPAHARAFDELISVGAVNLQVDVPDSSGFYNVRVRDARAFVFPAASSVTEVHLRLTHGPSSSFFPSQSAALEGSPVTFSHIRLRSKLMSYVRETCTSITSGTPVSGGAMSDSKYIRYSPYGTWLLEVIDQPGSIFANASTIRLEFDVAFYAVSGGSRLRPMFAGQDQVAFSSKPGGSMCTSATPFNGTSSTAAIQAALGQEKQPTLVLTGSFTWITTLRPDALSAAMKQWLEQGISNAVQAYGVASDEVSIVSANSTTSASDGKARLKIGFTLTDVHELIANLIRSKLNNLAAQQRSKLAADFKREFGIDIQFDGAPAI</sequence>
<dbReference type="GO" id="GO:0005509">
    <property type="term" value="F:calcium ion binding"/>
    <property type="evidence" value="ECO:0007669"/>
    <property type="project" value="InterPro"/>
</dbReference>
<evidence type="ECO:0000256" key="1">
    <source>
        <dbReference type="ARBA" id="ARBA00022837"/>
    </source>
</evidence>
<accession>A0A7S0RWC5</accession>
<evidence type="ECO:0000259" key="2">
    <source>
        <dbReference type="PROSITE" id="PS50222"/>
    </source>
</evidence>
<keyword evidence="1" id="KW-0106">Calcium</keyword>
<dbReference type="AlphaFoldDB" id="A0A7S0RWC5"/>
<name>A0A7S0RWC5_9CHLO</name>
<protein>
    <recommendedName>
        <fullName evidence="2">EF-hand domain-containing protein</fullName>
    </recommendedName>
</protein>
<reference evidence="3" key="1">
    <citation type="submission" date="2021-01" db="EMBL/GenBank/DDBJ databases">
        <authorList>
            <person name="Corre E."/>
            <person name="Pelletier E."/>
            <person name="Niang G."/>
            <person name="Scheremetjew M."/>
            <person name="Finn R."/>
            <person name="Kale V."/>
            <person name="Holt S."/>
            <person name="Cochrane G."/>
            <person name="Meng A."/>
            <person name="Brown T."/>
            <person name="Cohen L."/>
        </authorList>
    </citation>
    <scope>NUCLEOTIDE SEQUENCE</scope>
    <source>
        <strain evidence="3">SAG 11-49</strain>
    </source>
</reference>
<dbReference type="PROSITE" id="PS00018">
    <property type="entry name" value="EF_HAND_1"/>
    <property type="match status" value="1"/>
</dbReference>
<dbReference type="InterPro" id="IPR011992">
    <property type="entry name" value="EF-hand-dom_pair"/>
</dbReference>
<dbReference type="PROSITE" id="PS50222">
    <property type="entry name" value="EF_HAND_2"/>
    <property type="match status" value="1"/>
</dbReference>
<evidence type="ECO:0000313" key="3">
    <source>
        <dbReference type="EMBL" id="CAD8689557.1"/>
    </source>
</evidence>
<proteinExistence type="predicted"/>
<dbReference type="EMBL" id="HBFB01026014">
    <property type="protein sequence ID" value="CAD8689557.1"/>
    <property type="molecule type" value="Transcribed_RNA"/>
</dbReference>
<dbReference type="InterPro" id="IPR002048">
    <property type="entry name" value="EF_hand_dom"/>
</dbReference>
<dbReference type="InterPro" id="IPR018247">
    <property type="entry name" value="EF_Hand_1_Ca_BS"/>
</dbReference>